<dbReference type="InterPro" id="IPR010870">
    <property type="entry name" value="Porin_O/P"/>
</dbReference>
<keyword evidence="1" id="KW-0732">Signal</keyword>
<reference evidence="2 3" key="1">
    <citation type="submission" date="2016-09" db="EMBL/GenBank/DDBJ databases">
        <authorList>
            <person name="Capua I."/>
            <person name="De Benedictis P."/>
            <person name="Joannis T."/>
            <person name="Lombin L.H."/>
            <person name="Cattoli G."/>
        </authorList>
    </citation>
    <scope>NUCLEOTIDE SEQUENCE [LARGE SCALE GENOMIC DNA]</scope>
    <source>
        <strain evidence="2 3">UB20</strain>
    </source>
</reference>
<dbReference type="Gene3D" id="2.40.160.10">
    <property type="entry name" value="Porin"/>
    <property type="match status" value="1"/>
</dbReference>
<evidence type="ECO:0000256" key="1">
    <source>
        <dbReference type="SAM" id="SignalP"/>
    </source>
</evidence>
<protein>
    <submittedName>
        <fullName evidence="2">Phosphate-selective porin O and P</fullName>
    </submittedName>
</protein>
<sequence precursor="true">MMKQFILILLGLMLMGTAHSQDEEKLTVKPSGRILMDAGAFHADHYNDKFNDGVAIPDVRIGFGAQYGKWKSKVDVGFAYAKISLKDIFMEYVFNKENLLRGGYFVHQFGLQSATSSSFKITMEEPASNQAFFNSRLVGLMFLHNKGKFFGTLSLFAESEAMKQSTDKLGNEGYGMMSRLVYRPLRDPGNILHIGLSGAFESPRYSAKPEDNHRSYALKSEFPTRIARVAAQQADITEAKMLYKFTPEVTAAIGRLAIESQYFFVTVNREKDLPRYQASGAYALLRGLVKGNGYVYSDGDSGIRTPAPGSMELVLGYNYTDLSDHKARILGGRVNDWSLTFNYYPNKYMIWRVRGSLTKATDRAGYDDTNLSLIETRFQVKF</sequence>
<feature type="chain" id="PRO_5008922362" evidence="1">
    <location>
        <begin position="21"/>
        <end position="382"/>
    </location>
</feature>
<dbReference type="EMBL" id="FMMM01000026">
    <property type="protein sequence ID" value="SCQ19683.1"/>
    <property type="molecule type" value="Genomic_DNA"/>
</dbReference>
<evidence type="ECO:0000313" key="2">
    <source>
        <dbReference type="EMBL" id="SCQ19683.1"/>
    </source>
</evidence>
<evidence type="ECO:0000313" key="3">
    <source>
        <dbReference type="Proteomes" id="UP000182057"/>
    </source>
</evidence>
<organism evidence="2 3">
    <name type="scientific">Tannerella forsythia</name>
    <name type="common">Bacteroides forsythus</name>
    <dbReference type="NCBI Taxonomy" id="28112"/>
    <lineage>
        <taxon>Bacteria</taxon>
        <taxon>Pseudomonadati</taxon>
        <taxon>Bacteroidota</taxon>
        <taxon>Bacteroidia</taxon>
        <taxon>Bacteroidales</taxon>
        <taxon>Tannerellaceae</taxon>
        <taxon>Tannerella</taxon>
    </lineage>
</organism>
<accession>A0A1D3UHV6</accession>
<dbReference type="Pfam" id="PF07396">
    <property type="entry name" value="Porin_O_P"/>
    <property type="match status" value="1"/>
</dbReference>
<dbReference type="Proteomes" id="UP000182057">
    <property type="component" value="Unassembled WGS sequence"/>
</dbReference>
<dbReference type="AlphaFoldDB" id="A0A1D3UHV6"/>
<feature type="signal peptide" evidence="1">
    <location>
        <begin position="1"/>
        <end position="20"/>
    </location>
</feature>
<gene>
    <name evidence="2" type="ORF">TFUB20_00789</name>
</gene>
<name>A0A1D3UHV6_TANFO</name>
<proteinExistence type="predicted"/>
<dbReference type="InterPro" id="IPR023614">
    <property type="entry name" value="Porin_dom_sf"/>
</dbReference>